<gene>
    <name evidence="1" type="ORF">KY290_007311</name>
</gene>
<dbReference type="PANTHER" id="PTHR24423">
    <property type="entry name" value="TWO-COMPONENT SENSOR HISTIDINE KINASE"/>
    <property type="match status" value="1"/>
</dbReference>
<name>A0ABQ7W597_SOLTU</name>
<reference evidence="1 2" key="1">
    <citation type="journal article" date="2021" name="bioRxiv">
        <title>Chromosome-scale and haplotype-resolved genome assembly of a tetraploid potato cultivar.</title>
        <authorList>
            <person name="Sun H."/>
            <person name="Jiao W.-B."/>
            <person name="Krause K."/>
            <person name="Campoy J.A."/>
            <person name="Goel M."/>
            <person name="Folz-Donahue K."/>
            <person name="Kukat C."/>
            <person name="Huettel B."/>
            <person name="Schneeberger K."/>
        </authorList>
    </citation>
    <scope>NUCLEOTIDE SEQUENCE [LARGE SCALE GENOMIC DNA]</scope>
    <source>
        <strain evidence="1">SolTubOtavaFocal</strain>
        <tissue evidence="1">Leaves</tissue>
    </source>
</reference>
<evidence type="ECO:0000313" key="1">
    <source>
        <dbReference type="EMBL" id="KAH0775900.1"/>
    </source>
</evidence>
<dbReference type="EMBL" id="JAIVGD010000003">
    <property type="protein sequence ID" value="KAH0775900.1"/>
    <property type="molecule type" value="Genomic_DNA"/>
</dbReference>
<evidence type="ECO:0000313" key="2">
    <source>
        <dbReference type="Proteomes" id="UP000826656"/>
    </source>
</evidence>
<sequence length="64" mass="7363">MDLGLVLSSADDRFLSYDEMEIVEVVSDQVSVVLSHATVLEEFQTMREKLEMRNCVLQQANRML</sequence>
<accession>A0ABQ7W597</accession>
<dbReference type="PANTHER" id="PTHR24423:SF629">
    <property type="entry name" value="PROTEIN EIN4"/>
    <property type="match status" value="1"/>
</dbReference>
<keyword evidence="2" id="KW-1185">Reference proteome</keyword>
<dbReference type="Proteomes" id="UP000826656">
    <property type="component" value="Unassembled WGS sequence"/>
</dbReference>
<protein>
    <submittedName>
        <fullName evidence="1">Uncharacterized protein</fullName>
    </submittedName>
</protein>
<proteinExistence type="predicted"/>
<comment type="caution">
    <text evidence="1">The sequence shown here is derived from an EMBL/GenBank/DDBJ whole genome shotgun (WGS) entry which is preliminary data.</text>
</comment>
<organism evidence="1 2">
    <name type="scientific">Solanum tuberosum</name>
    <name type="common">Potato</name>
    <dbReference type="NCBI Taxonomy" id="4113"/>
    <lineage>
        <taxon>Eukaryota</taxon>
        <taxon>Viridiplantae</taxon>
        <taxon>Streptophyta</taxon>
        <taxon>Embryophyta</taxon>
        <taxon>Tracheophyta</taxon>
        <taxon>Spermatophyta</taxon>
        <taxon>Magnoliopsida</taxon>
        <taxon>eudicotyledons</taxon>
        <taxon>Gunneridae</taxon>
        <taxon>Pentapetalae</taxon>
        <taxon>asterids</taxon>
        <taxon>lamiids</taxon>
        <taxon>Solanales</taxon>
        <taxon>Solanaceae</taxon>
        <taxon>Solanoideae</taxon>
        <taxon>Solaneae</taxon>
        <taxon>Solanum</taxon>
    </lineage>
</organism>